<protein>
    <recommendedName>
        <fullName evidence="1">Transposase DDE domain-containing protein</fullName>
    </recommendedName>
</protein>
<name>A0A7C9FSA2_9BACT</name>
<dbReference type="InterPro" id="IPR025668">
    <property type="entry name" value="Tnp_DDE_dom"/>
</dbReference>
<accession>A0A7C9FSA2</accession>
<proteinExistence type="predicted"/>
<evidence type="ECO:0000313" key="2">
    <source>
        <dbReference type="EMBL" id="MPR37209.1"/>
    </source>
</evidence>
<evidence type="ECO:0000259" key="1">
    <source>
        <dbReference type="Pfam" id="PF13751"/>
    </source>
</evidence>
<organism evidence="2 3">
    <name type="scientific">Salmonirosea aquatica</name>
    <dbReference type="NCBI Taxonomy" id="2654236"/>
    <lineage>
        <taxon>Bacteria</taxon>
        <taxon>Pseudomonadati</taxon>
        <taxon>Bacteroidota</taxon>
        <taxon>Cytophagia</taxon>
        <taxon>Cytophagales</taxon>
        <taxon>Spirosomataceae</taxon>
        <taxon>Salmonirosea</taxon>
    </lineage>
</organism>
<dbReference type="Proteomes" id="UP000479293">
    <property type="component" value="Unassembled WGS sequence"/>
</dbReference>
<keyword evidence="3" id="KW-1185">Reference proteome</keyword>
<dbReference type="EMBL" id="WHLY01000004">
    <property type="protein sequence ID" value="MPR37209.1"/>
    <property type="molecule type" value="Genomic_DNA"/>
</dbReference>
<reference evidence="2 3" key="1">
    <citation type="submission" date="2019-10" db="EMBL/GenBank/DDBJ databases">
        <title>Draft Genome Sequence of Cytophagaceae sp. SJW1-29.</title>
        <authorList>
            <person name="Choi A."/>
        </authorList>
    </citation>
    <scope>NUCLEOTIDE SEQUENCE [LARGE SCALE GENOMIC DNA]</scope>
    <source>
        <strain evidence="2 3">SJW1-29</strain>
    </source>
</reference>
<dbReference type="AlphaFoldDB" id="A0A7C9FSA2"/>
<evidence type="ECO:0000313" key="3">
    <source>
        <dbReference type="Proteomes" id="UP000479293"/>
    </source>
</evidence>
<dbReference type="Pfam" id="PF13751">
    <property type="entry name" value="DDE_Tnp_1_6"/>
    <property type="match status" value="1"/>
</dbReference>
<feature type="domain" description="Transposase DDE" evidence="1">
    <location>
        <begin position="11"/>
        <end position="135"/>
    </location>
</feature>
<sequence>MDWSTQQATYPQGHLSQSWIVTQEKGQPRVFIKFSRKHCVPCVVRKKCTKMKRRGVKLRADAHYQALQAARKREGQESWPLLYCQRAGIEGTLSQAERGFGLPHRRTGRSRYTGLTQTHLQNIFVATAINLYRLVDWLNEVPLTKTRQAAFVRLIPQNLAPN</sequence>
<comment type="caution">
    <text evidence="2">The sequence shown here is derived from an EMBL/GenBank/DDBJ whole genome shotgun (WGS) entry which is preliminary data.</text>
</comment>
<gene>
    <name evidence="2" type="ORF">GBK04_28705</name>
</gene>